<evidence type="ECO:0000313" key="1">
    <source>
        <dbReference type="EMBL" id="KAK7079549.1"/>
    </source>
</evidence>
<reference evidence="1 2" key="1">
    <citation type="submission" date="2023-11" db="EMBL/GenBank/DDBJ databases">
        <title>Halocaridina rubra genome assembly.</title>
        <authorList>
            <person name="Smith C."/>
        </authorList>
    </citation>
    <scope>NUCLEOTIDE SEQUENCE [LARGE SCALE GENOMIC DNA]</scope>
    <source>
        <strain evidence="1">EP-1</strain>
        <tissue evidence="1">Whole</tissue>
    </source>
</reference>
<name>A0AAN8XJS1_HALRR</name>
<dbReference type="AlphaFoldDB" id="A0AAN8XJS1"/>
<evidence type="ECO:0000313" key="2">
    <source>
        <dbReference type="Proteomes" id="UP001381693"/>
    </source>
</evidence>
<organism evidence="1 2">
    <name type="scientific">Halocaridina rubra</name>
    <name type="common">Hawaiian red shrimp</name>
    <dbReference type="NCBI Taxonomy" id="373956"/>
    <lineage>
        <taxon>Eukaryota</taxon>
        <taxon>Metazoa</taxon>
        <taxon>Ecdysozoa</taxon>
        <taxon>Arthropoda</taxon>
        <taxon>Crustacea</taxon>
        <taxon>Multicrustacea</taxon>
        <taxon>Malacostraca</taxon>
        <taxon>Eumalacostraca</taxon>
        <taxon>Eucarida</taxon>
        <taxon>Decapoda</taxon>
        <taxon>Pleocyemata</taxon>
        <taxon>Caridea</taxon>
        <taxon>Atyoidea</taxon>
        <taxon>Atyidae</taxon>
        <taxon>Halocaridina</taxon>
    </lineage>
</organism>
<feature type="non-terminal residue" evidence="1">
    <location>
        <position position="54"/>
    </location>
</feature>
<keyword evidence="2" id="KW-1185">Reference proteome</keyword>
<dbReference type="Proteomes" id="UP001381693">
    <property type="component" value="Unassembled WGS sequence"/>
</dbReference>
<protein>
    <submittedName>
        <fullName evidence="1">Uncharacterized protein</fullName>
    </submittedName>
</protein>
<proteinExistence type="predicted"/>
<sequence length="54" mass="6292">MRLSKIFVLIDNDLYCSAVYVEHNSIYRWPHVLVANSVRKMDAILRVITNSTLL</sequence>
<gene>
    <name evidence="1" type="ORF">SK128_012787</name>
</gene>
<accession>A0AAN8XJS1</accession>
<comment type="caution">
    <text evidence="1">The sequence shown here is derived from an EMBL/GenBank/DDBJ whole genome shotgun (WGS) entry which is preliminary data.</text>
</comment>
<dbReference type="EMBL" id="JAXCGZ010006760">
    <property type="protein sequence ID" value="KAK7079549.1"/>
    <property type="molecule type" value="Genomic_DNA"/>
</dbReference>